<name>A0ABU6USS5_9FABA</name>
<organism evidence="3 4">
    <name type="scientific">Stylosanthes scabra</name>
    <dbReference type="NCBI Taxonomy" id="79078"/>
    <lineage>
        <taxon>Eukaryota</taxon>
        <taxon>Viridiplantae</taxon>
        <taxon>Streptophyta</taxon>
        <taxon>Embryophyta</taxon>
        <taxon>Tracheophyta</taxon>
        <taxon>Spermatophyta</taxon>
        <taxon>Magnoliopsida</taxon>
        <taxon>eudicotyledons</taxon>
        <taxon>Gunneridae</taxon>
        <taxon>Pentapetalae</taxon>
        <taxon>rosids</taxon>
        <taxon>fabids</taxon>
        <taxon>Fabales</taxon>
        <taxon>Fabaceae</taxon>
        <taxon>Papilionoideae</taxon>
        <taxon>50 kb inversion clade</taxon>
        <taxon>dalbergioids sensu lato</taxon>
        <taxon>Dalbergieae</taxon>
        <taxon>Pterocarpus clade</taxon>
        <taxon>Stylosanthes</taxon>
    </lineage>
</organism>
<dbReference type="InterPro" id="IPR016197">
    <property type="entry name" value="Chromo-like_dom_sf"/>
</dbReference>
<feature type="non-terminal residue" evidence="3">
    <location>
        <position position="1"/>
    </location>
</feature>
<feature type="region of interest" description="Disordered" evidence="1">
    <location>
        <begin position="59"/>
        <end position="102"/>
    </location>
</feature>
<proteinExistence type="predicted"/>
<dbReference type="Proteomes" id="UP001341840">
    <property type="component" value="Unassembled WGS sequence"/>
</dbReference>
<feature type="domain" description="Chromo" evidence="2">
    <location>
        <begin position="1"/>
        <end position="47"/>
    </location>
</feature>
<comment type="caution">
    <text evidence="3">The sequence shown here is derived from an EMBL/GenBank/DDBJ whole genome shotgun (WGS) entry which is preliminary data.</text>
</comment>
<reference evidence="3 4" key="1">
    <citation type="journal article" date="2023" name="Plants (Basel)">
        <title>Bridging the Gap: Combining Genomics and Transcriptomics Approaches to Understand Stylosanthes scabra, an Orphan Legume from the Brazilian Caatinga.</title>
        <authorList>
            <person name="Ferreira-Neto J.R.C."/>
            <person name="da Silva M.D."/>
            <person name="Binneck E."/>
            <person name="de Melo N.F."/>
            <person name="da Silva R.H."/>
            <person name="de Melo A.L.T.M."/>
            <person name="Pandolfi V."/>
            <person name="Bustamante F.O."/>
            <person name="Brasileiro-Vidal A.C."/>
            <person name="Benko-Iseppon A.M."/>
        </authorList>
    </citation>
    <scope>NUCLEOTIDE SEQUENCE [LARGE SCALE GENOMIC DNA]</scope>
    <source>
        <tissue evidence="3">Leaves</tissue>
    </source>
</reference>
<dbReference type="PROSITE" id="PS50013">
    <property type="entry name" value="CHROMO_2"/>
    <property type="match status" value="1"/>
</dbReference>
<dbReference type="SUPFAM" id="SSF54160">
    <property type="entry name" value="Chromo domain-like"/>
    <property type="match status" value="1"/>
</dbReference>
<gene>
    <name evidence="3" type="ORF">PIB30_087363</name>
</gene>
<evidence type="ECO:0000313" key="3">
    <source>
        <dbReference type="EMBL" id="MED6164196.1"/>
    </source>
</evidence>
<protein>
    <recommendedName>
        <fullName evidence="2">Chromo domain-containing protein</fullName>
    </recommendedName>
</protein>
<evidence type="ECO:0000313" key="4">
    <source>
        <dbReference type="Proteomes" id="UP001341840"/>
    </source>
</evidence>
<dbReference type="Pfam" id="PF00385">
    <property type="entry name" value="Chromo"/>
    <property type="match status" value="1"/>
</dbReference>
<feature type="compositionally biased region" description="Basic and acidic residues" evidence="1">
    <location>
        <begin position="59"/>
        <end position="70"/>
    </location>
</feature>
<dbReference type="InterPro" id="IPR000953">
    <property type="entry name" value="Chromo/chromo_shadow_dom"/>
</dbReference>
<accession>A0ABU6USS5</accession>
<dbReference type="Gene3D" id="2.40.50.40">
    <property type="match status" value="1"/>
</dbReference>
<sequence length="102" mass="11573">PIAIIDRRTVESPSGSRTQVLVDWEGMSRDETSWEDIESLKKLFPNIDLEDKVIVEGGIVDRPDPSHYDTEPSPPEQPIIDDAEVKTRPMRNRKQPDGCVTM</sequence>
<dbReference type="InterPro" id="IPR023780">
    <property type="entry name" value="Chromo_domain"/>
</dbReference>
<evidence type="ECO:0000256" key="1">
    <source>
        <dbReference type="SAM" id="MobiDB-lite"/>
    </source>
</evidence>
<dbReference type="EMBL" id="JASCZI010122364">
    <property type="protein sequence ID" value="MED6164196.1"/>
    <property type="molecule type" value="Genomic_DNA"/>
</dbReference>
<keyword evidence="4" id="KW-1185">Reference proteome</keyword>
<evidence type="ECO:0000259" key="2">
    <source>
        <dbReference type="PROSITE" id="PS50013"/>
    </source>
</evidence>